<keyword evidence="2" id="KW-0479">Metal-binding</keyword>
<accession>Q6BMG3</accession>
<dbReference type="InParanoid" id="Q6BMG3"/>
<keyword evidence="3" id="KW-0547">Nucleotide-binding</keyword>
<feature type="region of interest" description="Disordered" evidence="10">
    <location>
        <begin position="120"/>
        <end position="140"/>
    </location>
</feature>
<feature type="compositionally biased region" description="Polar residues" evidence="10">
    <location>
        <begin position="70"/>
        <end position="91"/>
    </location>
</feature>
<evidence type="ECO:0000256" key="9">
    <source>
        <dbReference type="PROSITE-ProRule" id="PRU00175"/>
    </source>
</evidence>
<name>Q6BMG3_DEBHA</name>
<dbReference type="InterPro" id="IPR027370">
    <property type="entry name" value="Znf-RING_euk"/>
</dbReference>
<dbReference type="InterPro" id="IPR013083">
    <property type="entry name" value="Znf_RING/FYVE/PHD"/>
</dbReference>
<dbReference type="KEGG" id="dha:DEHA2F05676g"/>
<dbReference type="GO" id="GO:0008270">
    <property type="term" value="F:zinc ion binding"/>
    <property type="evidence" value="ECO:0007669"/>
    <property type="project" value="UniProtKB-KW"/>
</dbReference>
<evidence type="ECO:0000256" key="3">
    <source>
        <dbReference type="ARBA" id="ARBA00022741"/>
    </source>
</evidence>
<dbReference type="SUPFAM" id="SSF52540">
    <property type="entry name" value="P-loop containing nucleoside triphosphate hydrolases"/>
    <property type="match status" value="2"/>
</dbReference>
<dbReference type="InterPro" id="IPR050628">
    <property type="entry name" value="SNF2_RAD54_helicase_TF"/>
</dbReference>
<dbReference type="InterPro" id="IPR049730">
    <property type="entry name" value="SNF2/RAD54-like_C"/>
</dbReference>
<feature type="region of interest" description="Disordered" evidence="10">
    <location>
        <begin position="1"/>
        <end position="24"/>
    </location>
</feature>
<feature type="domain" description="Helicase ATP-binding" evidence="12">
    <location>
        <begin position="484"/>
        <end position="682"/>
    </location>
</feature>
<dbReference type="OMA" id="LGRNYSH"/>
<evidence type="ECO:0000256" key="5">
    <source>
        <dbReference type="ARBA" id="ARBA00022801"/>
    </source>
</evidence>
<dbReference type="InterPro" id="IPR027417">
    <property type="entry name" value="P-loop_NTPase"/>
</dbReference>
<dbReference type="SMART" id="SM00487">
    <property type="entry name" value="DEXDc"/>
    <property type="match status" value="1"/>
</dbReference>
<evidence type="ECO:0000256" key="8">
    <source>
        <dbReference type="ARBA" id="ARBA00022840"/>
    </source>
</evidence>
<dbReference type="CDD" id="cd18793">
    <property type="entry name" value="SF2_C_SNF"/>
    <property type="match status" value="1"/>
</dbReference>
<keyword evidence="4 9" id="KW-0863">Zinc-finger</keyword>
<dbReference type="SUPFAM" id="SSF57850">
    <property type="entry name" value="RING/U-box"/>
    <property type="match status" value="1"/>
</dbReference>
<evidence type="ECO:0000256" key="6">
    <source>
        <dbReference type="ARBA" id="ARBA00022806"/>
    </source>
</evidence>
<dbReference type="PROSITE" id="PS51194">
    <property type="entry name" value="HELICASE_CTER"/>
    <property type="match status" value="1"/>
</dbReference>
<proteinExistence type="inferred from homology"/>
<dbReference type="Pfam" id="PF00176">
    <property type="entry name" value="SNF2-rel_dom"/>
    <property type="match status" value="1"/>
</dbReference>
<dbReference type="Proteomes" id="UP000000599">
    <property type="component" value="Chromosome F"/>
</dbReference>
<comment type="similarity">
    <text evidence="1">Belongs to the SNF2/RAD54 helicase family.</text>
</comment>
<dbReference type="InterPro" id="IPR001650">
    <property type="entry name" value="Helicase_C-like"/>
</dbReference>
<evidence type="ECO:0000313" key="15">
    <source>
        <dbReference type="Proteomes" id="UP000000599"/>
    </source>
</evidence>
<dbReference type="GO" id="GO:0000724">
    <property type="term" value="P:double-strand break repair via homologous recombination"/>
    <property type="evidence" value="ECO:0007669"/>
    <property type="project" value="TreeGrafter"/>
</dbReference>
<dbReference type="PANTHER" id="PTHR45626:SF16">
    <property type="entry name" value="ATP-DEPENDENT HELICASE ULS1"/>
    <property type="match status" value="1"/>
</dbReference>
<dbReference type="Gene3D" id="3.30.40.10">
    <property type="entry name" value="Zinc/RING finger domain, C3HC4 (zinc finger)"/>
    <property type="match status" value="1"/>
</dbReference>
<reference evidence="14 15" key="1">
    <citation type="journal article" date="2004" name="Nature">
        <title>Genome evolution in yeasts.</title>
        <authorList>
            <consortium name="Genolevures"/>
            <person name="Dujon B."/>
            <person name="Sherman D."/>
            <person name="Fischer G."/>
            <person name="Durrens P."/>
            <person name="Casaregola S."/>
            <person name="Lafontaine I."/>
            <person name="de Montigny J."/>
            <person name="Marck C."/>
            <person name="Neuveglise C."/>
            <person name="Talla E."/>
            <person name="Goffard N."/>
            <person name="Frangeul L."/>
            <person name="Aigle M."/>
            <person name="Anthouard V."/>
            <person name="Babour A."/>
            <person name="Barbe V."/>
            <person name="Barnay S."/>
            <person name="Blanchin S."/>
            <person name="Beckerich J.M."/>
            <person name="Beyne E."/>
            <person name="Bleykasten C."/>
            <person name="Boisrame A."/>
            <person name="Boyer J."/>
            <person name="Cattolico L."/>
            <person name="Confanioleri F."/>
            <person name="de Daruvar A."/>
            <person name="Despons L."/>
            <person name="Fabre E."/>
            <person name="Fairhead C."/>
            <person name="Ferry-Dumazet H."/>
            <person name="Groppi A."/>
            <person name="Hantraye F."/>
            <person name="Hennequin C."/>
            <person name="Jauniaux N."/>
            <person name="Joyet P."/>
            <person name="Kachouri R."/>
            <person name="Kerrest A."/>
            <person name="Koszul R."/>
            <person name="Lemaire M."/>
            <person name="Lesur I."/>
            <person name="Ma L."/>
            <person name="Muller H."/>
            <person name="Nicaud J.M."/>
            <person name="Nikolski M."/>
            <person name="Oztas S."/>
            <person name="Ozier-Kalogeropoulos O."/>
            <person name="Pellenz S."/>
            <person name="Potier S."/>
            <person name="Richard G.F."/>
            <person name="Straub M.L."/>
            <person name="Suleau A."/>
            <person name="Swennene D."/>
            <person name="Tekaia F."/>
            <person name="Wesolowski-Louvel M."/>
            <person name="Westhof E."/>
            <person name="Wirth B."/>
            <person name="Zeniou-Meyer M."/>
            <person name="Zivanovic I."/>
            <person name="Bolotin-Fukuhara M."/>
            <person name="Thierry A."/>
            <person name="Bouchier C."/>
            <person name="Caudron B."/>
            <person name="Scarpelli C."/>
            <person name="Gaillardin C."/>
            <person name="Weissenbach J."/>
            <person name="Wincker P."/>
            <person name="Souciet J.L."/>
        </authorList>
    </citation>
    <scope>NUCLEOTIDE SEQUENCE [LARGE SCALE GENOMIC DNA]</scope>
    <source>
        <strain evidence="15">ATCC 36239 / CBS 767 / BCRC 21394 / JCM 1990 / NBRC 0083 / IGC 2968</strain>
    </source>
</reference>
<dbReference type="VEuPathDB" id="FungiDB:DEHA2F05676g"/>
<dbReference type="PROSITE" id="PS50089">
    <property type="entry name" value="ZF_RING_2"/>
    <property type="match status" value="1"/>
</dbReference>
<dbReference type="InterPro" id="IPR001841">
    <property type="entry name" value="Znf_RING"/>
</dbReference>
<dbReference type="GO" id="GO:0005634">
    <property type="term" value="C:nucleus"/>
    <property type="evidence" value="ECO:0007669"/>
    <property type="project" value="TreeGrafter"/>
</dbReference>
<dbReference type="SMART" id="SM00184">
    <property type="entry name" value="RING"/>
    <property type="match status" value="1"/>
</dbReference>
<keyword evidence="6" id="KW-0347">Helicase</keyword>
<dbReference type="Gene3D" id="3.40.50.10810">
    <property type="entry name" value="Tandem AAA-ATPase domain"/>
    <property type="match status" value="1"/>
</dbReference>
<dbReference type="InterPro" id="IPR000330">
    <property type="entry name" value="SNF2_N"/>
</dbReference>
<evidence type="ECO:0000256" key="7">
    <source>
        <dbReference type="ARBA" id="ARBA00022833"/>
    </source>
</evidence>
<keyword evidence="7" id="KW-0862">Zinc</keyword>
<evidence type="ECO:0000259" key="13">
    <source>
        <dbReference type="PROSITE" id="PS51194"/>
    </source>
</evidence>
<dbReference type="PANTHER" id="PTHR45626">
    <property type="entry name" value="TRANSCRIPTION TERMINATION FACTOR 2-RELATED"/>
    <property type="match status" value="1"/>
</dbReference>
<protein>
    <submittedName>
        <fullName evidence="14">DEHA2F05676p</fullName>
    </submittedName>
</protein>
<dbReference type="GO" id="GO:0004386">
    <property type="term" value="F:helicase activity"/>
    <property type="evidence" value="ECO:0007669"/>
    <property type="project" value="UniProtKB-KW"/>
</dbReference>
<gene>
    <name evidence="14" type="ordered locus">DEHA2F05676g</name>
</gene>
<feature type="compositionally biased region" description="Polar residues" evidence="10">
    <location>
        <begin position="43"/>
        <end position="59"/>
    </location>
</feature>
<organism evidence="14 15">
    <name type="scientific">Debaryomyces hansenii (strain ATCC 36239 / CBS 767 / BCRC 21394 / JCM 1990 / NBRC 0083 / IGC 2968)</name>
    <name type="common">Yeast</name>
    <name type="synonym">Torulaspora hansenii</name>
    <dbReference type="NCBI Taxonomy" id="284592"/>
    <lineage>
        <taxon>Eukaryota</taxon>
        <taxon>Fungi</taxon>
        <taxon>Dikarya</taxon>
        <taxon>Ascomycota</taxon>
        <taxon>Saccharomycotina</taxon>
        <taxon>Pichiomycetes</taxon>
        <taxon>Debaryomycetaceae</taxon>
        <taxon>Debaryomyces</taxon>
    </lineage>
</organism>
<feature type="compositionally biased region" description="Polar residues" evidence="10">
    <location>
        <begin position="1"/>
        <end position="11"/>
    </location>
</feature>
<evidence type="ECO:0000259" key="11">
    <source>
        <dbReference type="PROSITE" id="PS50089"/>
    </source>
</evidence>
<dbReference type="SMART" id="SM00490">
    <property type="entry name" value="HELICc"/>
    <property type="match status" value="1"/>
</dbReference>
<dbReference type="InterPro" id="IPR017907">
    <property type="entry name" value="Znf_RING_CS"/>
</dbReference>
<dbReference type="Pfam" id="PF00271">
    <property type="entry name" value="Helicase_C"/>
    <property type="match status" value="1"/>
</dbReference>
<feature type="domain" description="Helicase C-terminal" evidence="13">
    <location>
        <begin position="994"/>
        <end position="1147"/>
    </location>
</feature>
<dbReference type="OrthoDB" id="423559at2759"/>
<evidence type="ECO:0000256" key="2">
    <source>
        <dbReference type="ARBA" id="ARBA00022723"/>
    </source>
</evidence>
<dbReference type="PROSITE" id="PS51192">
    <property type="entry name" value="HELICASE_ATP_BIND_1"/>
    <property type="match status" value="1"/>
</dbReference>
<dbReference type="InterPro" id="IPR038718">
    <property type="entry name" value="SNF2-like_sf"/>
</dbReference>
<evidence type="ECO:0000313" key="14">
    <source>
        <dbReference type="EMBL" id="CAG88933.2"/>
    </source>
</evidence>
<dbReference type="GO" id="GO:0005737">
    <property type="term" value="C:cytoplasm"/>
    <property type="evidence" value="ECO:0007669"/>
    <property type="project" value="TreeGrafter"/>
</dbReference>
<dbReference type="InterPro" id="IPR014001">
    <property type="entry name" value="Helicase_ATP-bd"/>
</dbReference>
<dbReference type="eggNOG" id="KOG1001">
    <property type="taxonomic scope" value="Eukaryota"/>
</dbReference>
<evidence type="ECO:0000259" key="12">
    <source>
        <dbReference type="PROSITE" id="PS51192"/>
    </source>
</evidence>
<dbReference type="GO" id="GO:0016787">
    <property type="term" value="F:hydrolase activity"/>
    <property type="evidence" value="ECO:0007669"/>
    <property type="project" value="UniProtKB-KW"/>
</dbReference>
<dbReference type="STRING" id="284592.Q6BMG3"/>
<dbReference type="CDD" id="cd18008">
    <property type="entry name" value="DEXDc_SHPRH-like"/>
    <property type="match status" value="1"/>
</dbReference>
<dbReference type="AlphaFoldDB" id="Q6BMG3"/>
<keyword evidence="15" id="KW-1185">Reference proteome</keyword>
<evidence type="ECO:0000256" key="1">
    <source>
        <dbReference type="ARBA" id="ARBA00007025"/>
    </source>
</evidence>
<evidence type="ECO:0000256" key="4">
    <source>
        <dbReference type="ARBA" id="ARBA00022771"/>
    </source>
</evidence>
<keyword evidence="8" id="KW-0067">ATP-binding</keyword>
<dbReference type="GeneID" id="2903381"/>
<keyword evidence="5" id="KW-0378">Hydrolase</keyword>
<feature type="domain" description="RING-type" evidence="11">
    <location>
        <begin position="873"/>
        <end position="925"/>
    </location>
</feature>
<dbReference type="GO" id="GO:0008094">
    <property type="term" value="F:ATP-dependent activity, acting on DNA"/>
    <property type="evidence" value="ECO:0007669"/>
    <property type="project" value="TreeGrafter"/>
</dbReference>
<dbReference type="PROSITE" id="PS00518">
    <property type="entry name" value="ZF_RING_1"/>
    <property type="match status" value="1"/>
</dbReference>
<evidence type="ECO:0000256" key="10">
    <source>
        <dbReference type="SAM" id="MobiDB-lite"/>
    </source>
</evidence>
<feature type="region of interest" description="Disordered" evidence="10">
    <location>
        <begin position="38"/>
        <end position="91"/>
    </location>
</feature>
<dbReference type="Pfam" id="PF13445">
    <property type="entry name" value="zf-RING_UBOX"/>
    <property type="match status" value="1"/>
</dbReference>
<dbReference type="RefSeq" id="XP_460608.2">
    <property type="nucleotide sequence ID" value="XM_460608.1"/>
</dbReference>
<dbReference type="CDD" id="cd23136">
    <property type="entry name" value="RING-HC_ULS1-like"/>
    <property type="match status" value="1"/>
</dbReference>
<dbReference type="HOGENOM" id="CLU_000315_2_0_1"/>
<dbReference type="Gene3D" id="3.40.50.300">
    <property type="entry name" value="P-loop containing nucleotide triphosphate hydrolases"/>
    <property type="match status" value="1"/>
</dbReference>
<dbReference type="GO" id="GO:0005524">
    <property type="term" value="F:ATP binding"/>
    <property type="evidence" value="ECO:0007669"/>
    <property type="project" value="UniProtKB-KW"/>
</dbReference>
<dbReference type="EMBL" id="CR382138">
    <property type="protein sequence ID" value="CAG88933.2"/>
    <property type="molecule type" value="Genomic_DNA"/>
</dbReference>
<sequence length="1161" mass="132148">MASDEPSQNIINLSSDDDEEVDENVSLKDIQINGHEIHERGNNQDWRQANSNSNTTHINQPPKRQRLDSLYSNNGPFRSPSKQGNDLSHIGNSNHIQQRQLYPKTLPNAVLDRTVFGPRSVSSNTTIQNHPRQSEPQSIPKNNLIQNQYMQADPQSIPNNNTIQYQSRQADPQEDVIILSSEDEDMDSDGDIMILDAEEASRIGKFKTSSFERNANRSSRDMGNYEAPANTGPYYSVPAVNPNEMHVTYNNPAPVPHFTKDDGPEVEKLNFQRAQETLEENVRRKDELLYKHEQLTSDFTKSSRQANELLQHLTLLQSHLKREEIQENRDENTILSLKNEISFKGAEYHNFRRSKDATATSLSGIASKLSWLTVSIRDAKSRIHNYGKHRNGVNIIDNPFVLNNNSGRNNSDYENESIMNNPFGNIPGFSANVYSDNDQQHLQNLLNNIRPDEELDEEGLSLTPSELAITLLKHQRMGLAWLLRMEESKSKGGILADDMGLGKTVQTIALIMAHKSDDDNRKTNLVIAPVSLLRQWAAEIESKIKPNAQIKIAIYHGSVKKNLRTFNSLKKYDVVLTSYGTLSSEWKKHYQGPLEEARLSRNQNVIPDLDAGGTSYTSPFFATDAVFYRIILDEAQNIKNKSAIASKASYCIKGIHRFCLSGTPIQNNVEELYPILRFLRIKPYNDESKFRSDIVLPIRSKSSGYDDFDKKKSMQKLRALLRAILLRRSKNSLIDGKPILSLPDKLVTEDTVQMEDEELTYYRELEQGIQKKAKTLLASEKLGSTSSILTLLLRLRQACCHSFLVEMGRMKAAESEATKTLITRDWKSMYVNIQKFDEDTINRIRNEVHQGNLLKGENEGESNTNSDEDLFTCPICYDVLGYESIVLFSGCGHMICNNCIENFFERFETGDGSEGNRLASCFSCSKSIKENELIDYNMFHMIHQEGYDRDKIAEFYNINYSSNGKTTNMQKIRQLIQENKGFTPSAKMEKCMHLIKDVLENYPDEKIIIFSQFLSLFDLMKLVLANEKIPFLRYDGSMSLDEKNSTIKQFYQGSTKVLLISLRAGNVGLTLTCASHVIIMDPFWNPYVEEQAMDRAHRIGQQRDVRVHRILTEGSVEGRIMTLQNEKKEIISGALDEKGMKSVSKLGRQELGFLFGLNELR</sequence>